<dbReference type="SUPFAM" id="SSF55729">
    <property type="entry name" value="Acyl-CoA N-acyltransferases (Nat)"/>
    <property type="match status" value="1"/>
</dbReference>
<reference evidence="8 9" key="1">
    <citation type="submission" date="2016-04" db="EMBL/GenBank/DDBJ databases">
        <title>Draft genome sequence of freshwater magnetotactic bacteria Magnetospirillum marisnigri SP-1 and Magnetospirillum moscoviense BB-1.</title>
        <authorList>
            <person name="Koziaeva V."/>
            <person name="Dziuba M.V."/>
            <person name="Ivanov T.M."/>
            <person name="Kuznetsov B."/>
            <person name="Grouzdev D.S."/>
        </authorList>
    </citation>
    <scope>NUCLEOTIDE SEQUENCE [LARGE SCALE GENOMIC DNA]</scope>
    <source>
        <strain evidence="8 9">SP-1</strain>
    </source>
</reference>
<evidence type="ECO:0000313" key="9">
    <source>
        <dbReference type="Proteomes" id="UP000078428"/>
    </source>
</evidence>
<dbReference type="InterPro" id="IPR016181">
    <property type="entry name" value="Acyl_CoA_acyltransferase"/>
</dbReference>
<proteinExistence type="predicted"/>
<comment type="caution">
    <text evidence="8">The sequence shown here is derived from an EMBL/GenBank/DDBJ whole genome shotgun (WGS) entry which is preliminary data.</text>
</comment>
<dbReference type="InterPro" id="IPR000182">
    <property type="entry name" value="GNAT_dom"/>
</dbReference>
<name>A0A178MLJ0_9PROT</name>
<evidence type="ECO:0000259" key="7">
    <source>
        <dbReference type="Pfam" id="PF13508"/>
    </source>
</evidence>
<accession>A0A178MLJ0</accession>
<keyword evidence="4" id="KW-0012">Acyltransferase</keyword>
<keyword evidence="2" id="KW-1277">Toxin-antitoxin system</keyword>
<evidence type="ECO:0000256" key="1">
    <source>
        <dbReference type="ARBA" id="ARBA00022491"/>
    </source>
</evidence>
<dbReference type="RefSeq" id="WP_172822764.1">
    <property type="nucleotide sequence ID" value="NZ_LWQT01000060.1"/>
</dbReference>
<dbReference type="Gene3D" id="3.40.630.30">
    <property type="match status" value="1"/>
</dbReference>
<evidence type="ECO:0000313" key="8">
    <source>
        <dbReference type="EMBL" id="OAN49612.1"/>
    </source>
</evidence>
<keyword evidence="9" id="KW-1185">Reference proteome</keyword>
<keyword evidence="3" id="KW-0808">Transferase</keyword>
<dbReference type="EMBL" id="LWQT01000060">
    <property type="protein sequence ID" value="OAN49612.1"/>
    <property type="molecule type" value="Genomic_DNA"/>
</dbReference>
<keyword evidence="1" id="KW-0678">Repressor</keyword>
<dbReference type="STRING" id="1285242.A6A04_19175"/>
<comment type="catalytic activity">
    <reaction evidence="5">
        <text>glycyl-tRNA(Gly) + acetyl-CoA = N-acetylglycyl-tRNA(Gly) + CoA + H(+)</text>
        <dbReference type="Rhea" id="RHEA:81867"/>
        <dbReference type="Rhea" id="RHEA-COMP:9683"/>
        <dbReference type="Rhea" id="RHEA-COMP:19766"/>
        <dbReference type="ChEBI" id="CHEBI:15378"/>
        <dbReference type="ChEBI" id="CHEBI:57287"/>
        <dbReference type="ChEBI" id="CHEBI:57288"/>
        <dbReference type="ChEBI" id="CHEBI:78522"/>
        <dbReference type="ChEBI" id="CHEBI:232036"/>
    </reaction>
</comment>
<dbReference type="GO" id="GO:0016747">
    <property type="term" value="F:acyltransferase activity, transferring groups other than amino-acyl groups"/>
    <property type="evidence" value="ECO:0007669"/>
    <property type="project" value="InterPro"/>
</dbReference>
<evidence type="ECO:0000256" key="2">
    <source>
        <dbReference type="ARBA" id="ARBA00022649"/>
    </source>
</evidence>
<evidence type="ECO:0000256" key="6">
    <source>
        <dbReference type="SAM" id="MobiDB-lite"/>
    </source>
</evidence>
<dbReference type="PANTHER" id="PTHR36449:SF1">
    <property type="entry name" value="ACETYLTRANSFERASE"/>
    <property type="match status" value="1"/>
</dbReference>
<dbReference type="Pfam" id="PF13508">
    <property type="entry name" value="Acetyltransf_7"/>
    <property type="match status" value="1"/>
</dbReference>
<organism evidence="8 9">
    <name type="scientific">Paramagnetospirillum marisnigri</name>
    <dbReference type="NCBI Taxonomy" id="1285242"/>
    <lineage>
        <taxon>Bacteria</taxon>
        <taxon>Pseudomonadati</taxon>
        <taxon>Pseudomonadota</taxon>
        <taxon>Alphaproteobacteria</taxon>
        <taxon>Rhodospirillales</taxon>
        <taxon>Magnetospirillaceae</taxon>
        <taxon>Paramagnetospirillum</taxon>
    </lineage>
</organism>
<protein>
    <recommendedName>
        <fullName evidence="7">N-acetyltransferase domain-containing protein</fullName>
    </recommendedName>
</protein>
<feature type="compositionally biased region" description="Basic and acidic residues" evidence="6">
    <location>
        <begin position="145"/>
        <end position="156"/>
    </location>
</feature>
<evidence type="ECO:0000256" key="5">
    <source>
        <dbReference type="ARBA" id="ARBA00049880"/>
    </source>
</evidence>
<evidence type="ECO:0000256" key="3">
    <source>
        <dbReference type="ARBA" id="ARBA00022679"/>
    </source>
</evidence>
<feature type="domain" description="N-acetyltransferase" evidence="7">
    <location>
        <begin position="59"/>
        <end position="111"/>
    </location>
</feature>
<dbReference type="AlphaFoldDB" id="A0A178MLJ0"/>
<dbReference type="PANTHER" id="PTHR36449">
    <property type="entry name" value="ACETYLTRANSFERASE-RELATED"/>
    <property type="match status" value="1"/>
</dbReference>
<sequence>MAENLAVVRVAVAEGTPKVLGYHSLSAHSLLADDLPTDLMPKGRPFPGIGAFYLGFPGVDQSMHGKGIGRMLLRDAMGQNLRAGEYGGIAFLVLDAIDDAAVPFYRQFGFVALPSQPLRMVLPTSVIRQAVGDGGEGRSGGRRPSSADHRPAPKRS</sequence>
<evidence type="ECO:0000256" key="4">
    <source>
        <dbReference type="ARBA" id="ARBA00023315"/>
    </source>
</evidence>
<gene>
    <name evidence="8" type="ORF">A6A04_19175</name>
</gene>
<dbReference type="Proteomes" id="UP000078428">
    <property type="component" value="Unassembled WGS sequence"/>
</dbReference>
<feature type="region of interest" description="Disordered" evidence="6">
    <location>
        <begin position="131"/>
        <end position="156"/>
    </location>
</feature>